<evidence type="ECO:0000313" key="1">
    <source>
        <dbReference type="EMBL" id="KAJ3596771.1"/>
    </source>
</evidence>
<dbReference type="AlphaFoldDB" id="A0A9Q0IGZ0"/>
<dbReference type="EMBL" id="JANIIK010000110">
    <property type="protein sequence ID" value="KAJ3596771.1"/>
    <property type="molecule type" value="Genomic_DNA"/>
</dbReference>
<gene>
    <name evidence="1" type="ORF">NHX12_003172</name>
</gene>
<sequence>MIFTAVPHSLVDCTNWESTSLPGGLYQLGVHLTPVTPRVTPWWTVPTGSPPHSLLDCTNWESTSLPGGLYQLGVHLTPCWTVPTGTGQAGLGVGSEQMVGRFSMSFSPSAGVPVGGPSEDQKGAGGCRGCWQRLPGL</sequence>
<reference evidence="1" key="1">
    <citation type="submission" date="2022-07" db="EMBL/GenBank/DDBJ databases">
        <title>Chromosome-level genome of Muraenolepis orangiensis.</title>
        <authorList>
            <person name="Kim J."/>
        </authorList>
    </citation>
    <scope>NUCLEOTIDE SEQUENCE</scope>
    <source>
        <strain evidence="1">KU_S4_2022</strain>
        <tissue evidence="1">Muscle</tissue>
    </source>
</reference>
<comment type="caution">
    <text evidence="1">The sequence shown here is derived from an EMBL/GenBank/DDBJ whole genome shotgun (WGS) entry which is preliminary data.</text>
</comment>
<name>A0A9Q0IGZ0_9TELE</name>
<protein>
    <submittedName>
        <fullName evidence="1">Uncharacterized protein</fullName>
    </submittedName>
</protein>
<evidence type="ECO:0000313" key="2">
    <source>
        <dbReference type="Proteomes" id="UP001148018"/>
    </source>
</evidence>
<accession>A0A9Q0IGZ0</accession>
<proteinExistence type="predicted"/>
<organism evidence="1 2">
    <name type="scientific">Muraenolepis orangiensis</name>
    <name type="common">Patagonian moray cod</name>
    <dbReference type="NCBI Taxonomy" id="630683"/>
    <lineage>
        <taxon>Eukaryota</taxon>
        <taxon>Metazoa</taxon>
        <taxon>Chordata</taxon>
        <taxon>Craniata</taxon>
        <taxon>Vertebrata</taxon>
        <taxon>Euteleostomi</taxon>
        <taxon>Actinopterygii</taxon>
        <taxon>Neopterygii</taxon>
        <taxon>Teleostei</taxon>
        <taxon>Neoteleostei</taxon>
        <taxon>Acanthomorphata</taxon>
        <taxon>Zeiogadaria</taxon>
        <taxon>Gadariae</taxon>
        <taxon>Gadiformes</taxon>
        <taxon>Muraenolepidoidei</taxon>
        <taxon>Muraenolepididae</taxon>
        <taxon>Muraenolepis</taxon>
    </lineage>
</organism>
<dbReference type="Proteomes" id="UP001148018">
    <property type="component" value="Unassembled WGS sequence"/>
</dbReference>
<keyword evidence="2" id="KW-1185">Reference proteome</keyword>